<feature type="domain" description="BLOC-2 complex member HPS6 N-terminal" evidence="1">
    <location>
        <begin position="22"/>
        <end position="161"/>
    </location>
</feature>
<evidence type="ECO:0000259" key="1">
    <source>
        <dbReference type="Pfam" id="PF15702"/>
    </source>
</evidence>
<reference evidence="2" key="3">
    <citation type="submission" date="2023-05" db="EMBL/GenBank/DDBJ databases">
        <authorList>
            <person name="Smith C.H."/>
        </authorList>
    </citation>
    <scope>NUCLEOTIDE SEQUENCE</scope>
    <source>
        <strain evidence="2">CHS0354</strain>
        <tissue evidence="2">Mantle</tissue>
    </source>
</reference>
<reference evidence="2" key="2">
    <citation type="journal article" date="2021" name="Genome Biol. Evol.">
        <title>Developing a high-quality reference genome for a parasitic bivalve with doubly uniparental inheritance (Bivalvia: Unionida).</title>
        <authorList>
            <person name="Smith C.H."/>
        </authorList>
    </citation>
    <scope>NUCLEOTIDE SEQUENCE</scope>
    <source>
        <strain evidence="2">CHS0354</strain>
        <tissue evidence="2">Mantle</tissue>
    </source>
</reference>
<dbReference type="GO" id="GO:0031084">
    <property type="term" value="C:BLOC-2 complex"/>
    <property type="evidence" value="ECO:0007669"/>
    <property type="project" value="TreeGrafter"/>
</dbReference>
<dbReference type="Pfam" id="PF15702">
    <property type="entry name" value="HPS6"/>
    <property type="match status" value="1"/>
</dbReference>
<name>A0AAE0SSJ7_9BIVA</name>
<dbReference type="EMBL" id="JAEAOA010001969">
    <property type="protein sequence ID" value="KAK3596974.1"/>
    <property type="molecule type" value="Genomic_DNA"/>
</dbReference>
<dbReference type="InterPro" id="IPR017218">
    <property type="entry name" value="BLOC-2_complex_Hps6_subunit"/>
</dbReference>
<keyword evidence="3" id="KW-1185">Reference proteome</keyword>
<dbReference type="GO" id="GO:0072657">
    <property type="term" value="P:protein localization to membrane"/>
    <property type="evidence" value="ECO:0007669"/>
    <property type="project" value="TreeGrafter"/>
</dbReference>
<dbReference type="InterPro" id="IPR046823">
    <property type="entry name" value="HPS6_N"/>
</dbReference>
<dbReference type="AlphaFoldDB" id="A0AAE0SSJ7"/>
<dbReference type="GO" id="GO:0032418">
    <property type="term" value="P:lysosome localization"/>
    <property type="evidence" value="ECO:0007669"/>
    <property type="project" value="TreeGrafter"/>
</dbReference>
<dbReference type="Proteomes" id="UP001195483">
    <property type="component" value="Unassembled WGS sequence"/>
</dbReference>
<proteinExistence type="predicted"/>
<accession>A0AAE0SSJ7</accession>
<dbReference type="PANTHER" id="PTHR14696:SF2">
    <property type="entry name" value="BLOC-2 COMPLEX MEMBER HPS6"/>
    <property type="match status" value="1"/>
</dbReference>
<evidence type="ECO:0000313" key="2">
    <source>
        <dbReference type="EMBL" id="KAK3596974.1"/>
    </source>
</evidence>
<evidence type="ECO:0000313" key="3">
    <source>
        <dbReference type="Proteomes" id="UP001195483"/>
    </source>
</evidence>
<protein>
    <recommendedName>
        <fullName evidence="1">BLOC-2 complex member HPS6 N-terminal domain-containing protein</fullName>
    </recommendedName>
</protein>
<dbReference type="PANTHER" id="PTHR14696">
    <property type="entry name" value="HERMANSKY-PUDLAK SYNDROME 6 PROTEIN"/>
    <property type="match status" value="1"/>
</dbReference>
<dbReference type="GO" id="GO:0005765">
    <property type="term" value="C:lysosomal membrane"/>
    <property type="evidence" value="ECO:0007669"/>
    <property type="project" value="TreeGrafter"/>
</dbReference>
<organism evidence="2 3">
    <name type="scientific">Potamilus streckersoni</name>
    <dbReference type="NCBI Taxonomy" id="2493646"/>
    <lineage>
        <taxon>Eukaryota</taxon>
        <taxon>Metazoa</taxon>
        <taxon>Spiralia</taxon>
        <taxon>Lophotrochozoa</taxon>
        <taxon>Mollusca</taxon>
        <taxon>Bivalvia</taxon>
        <taxon>Autobranchia</taxon>
        <taxon>Heteroconchia</taxon>
        <taxon>Palaeoheterodonta</taxon>
        <taxon>Unionida</taxon>
        <taxon>Unionoidea</taxon>
        <taxon>Unionidae</taxon>
        <taxon>Ambleminae</taxon>
        <taxon>Lampsilini</taxon>
        <taxon>Potamilus</taxon>
    </lineage>
</organism>
<comment type="caution">
    <text evidence="2">The sequence shown here is derived from an EMBL/GenBank/DDBJ whole genome shotgun (WGS) entry which is preliminary data.</text>
</comment>
<sequence length="165" mass="18742">MNVKFVIRPLEASFPICRPKFLEDIVNQHGTIDRIWFSPGHIFISVQEGKQLLTVDAQRLDNQQNNSGVHIILDTGSKLLAVLKGVPHTVYTVQSNGCVLCWSFKQDSGWSLSQRFDICNAPTAEVIDICYNISHNTIFWCEKRQSSSNKPAYCICRRQLKGVMQ</sequence>
<gene>
    <name evidence="2" type="ORF">CHS0354_033633</name>
</gene>
<reference evidence="2" key="1">
    <citation type="journal article" date="2021" name="Genome Biol. Evol.">
        <title>A High-Quality Reference Genome for a Parasitic Bivalve with Doubly Uniparental Inheritance (Bivalvia: Unionida).</title>
        <authorList>
            <person name="Smith C.H."/>
        </authorList>
    </citation>
    <scope>NUCLEOTIDE SEQUENCE</scope>
    <source>
        <strain evidence="2">CHS0354</strain>
    </source>
</reference>